<dbReference type="EMBL" id="MG845393">
    <property type="protein sequence ID" value="AUV61607.1"/>
    <property type="molecule type" value="Genomic_DNA"/>
</dbReference>
<dbReference type="Proteomes" id="UP000241442">
    <property type="component" value="Segment"/>
</dbReference>
<gene>
    <name evidence="1" type="primary">42</name>
    <name evidence="1" type="ORF">PBI_BEENIE_42</name>
</gene>
<evidence type="ECO:0000313" key="2">
    <source>
        <dbReference type="Proteomes" id="UP000241442"/>
    </source>
</evidence>
<sequence length="75" mass="7777">MSHFAFHAEPTPVETRHGDCYVGTGESADGVESIAIVTPGDDSTDLHLSADQAFVLLAELVTAIAVLVGREGAPL</sequence>
<organism evidence="1 2">
    <name type="scientific">Gordonia phage Beenie</name>
    <dbReference type="NCBI Taxonomy" id="2079397"/>
    <lineage>
        <taxon>Viruses</taxon>
        <taxon>Duplodnaviria</taxon>
        <taxon>Heunggongvirae</taxon>
        <taxon>Uroviricota</taxon>
        <taxon>Caudoviricetes</taxon>
        <taxon>Beenievirus</taxon>
        <taxon>Beenievirus beenie</taxon>
    </lineage>
</organism>
<proteinExistence type="predicted"/>
<protein>
    <submittedName>
        <fullName evidence="1">Uncharacterized protein</fullName>
    </submittedName>
</protein>
<evidence type="ECO:0000313" key="1">
    <source>
        <dbReference type="EMBL" id="AUV61607.1"/>
    </source>
</evidence>
<accession>A0A2K9VH25</accession>
<name>A0A2K9VH25_9CAUD</name>
<reference evidence="1 2" key="1">
    <citation type="submission" date="2018-01" db="EMBL/GenBank/DDBJ databases">
        <authorList>
            <person name="Giglietti G.M."/>
            <person name="Stoner T.H."/>
            <person name="Pope W.H."/>
            <person name="Garlena R.A."/>
            <person name="Russell D.A."/>
            <person name="Jacobs-Sera D."/>
            <person name="Hatfull G.F."/>
        </authorList>
    </citation>
    <scope>NUCLEOTIDE SEQUENCE [LARGE SCALE GENOMIC DNA]</scope>
</reference>
<dbReference type="KEGG" id="vg:77929899"/>
<dbReference type="GeneID" id="77929899"/>
<dbReference type="RefSeq" id="YP_010654057.1">
    <property type="nucleotide sequence ID" value="NC_070806.1"/>
</dbReference>
<keyword evidence="2" id="KW-1185">Reference proteome</keyword>